<evidence type="ECO:0000313" key="11">
    <source>
        <dbReference type="Proteomes" id="UP000694845"/>
    </source>
</evidence>
<dbReference type="GO" id="GO:0031902">
    <property type="term" value="C:late endosome membrane"/>
    <property type="evidence" value="ECO:0007669"/>
    <property type="project" value="UniProtKB-SubCell"/>
</dbReference>
<sequence length="173" mass="18341">MELETKDPNPDPPAVGGQQQMPTAYPQQPAPAAYPSQAPPAYSTQPQPCPPPGQPAMVAQPGVPPPSAPARPAVVTAQPMGTTYVTVPMQMFTPDPRIMQCTNCGKNITTETRKANGTAVWVIVGWVCFVTVWFCMCPFALIPLCIPSLKDTIHSCPECKFTLGKHSPGGAGL</sequence>
<keyword evidence="9" id="KW-1133">Transmembrane helix</keyword>
<evidence type="ECO:0000256" key="2">
    <source>
        <dbReference type="ARBA" id="ARBA00004481"/>
    </source>
</evidence>
<evidence type="ECO:0000313" key="13">
    <source>
        <dbReference type="RefSeq" id="XP_022092613.1"/>
    </source>
</evidence>
<feature type="domain" description="LITAF" evidence="10">
    <location>
        <begin position="81"/>
        <end position="168"/>
    </location>
</feature>
<feature type="compositionally biased region" description="Low complexity" evidence="8">
    <location>
        <begin position="18"/>
        <end position="46"/>
    </location>
</feature>
<feature type="transmembrane region" description="Helical" evidence="9">
    <location>
        <begin position="119"/>
        <end position="141"/>
    </location>
</feature>
<evidence type="ECO:0000256" key="1">
    <source>
        <dbReference type="ARBA" id="ARBA00004414"/>
    </source>
</evidence>
<comment type="subcellular location">
    <subcellularLocation>
        <location evidence="2">Endosome membrane</location>
        <topology evidence="2">Peripheral membrane protein</topology>
    </subcellularLocation>
    <subcellularLocation>
        <location evidence="1">Late endosome membrane</location>
    </subcellularLocation>
    <subcellularLocation>
        <location evidence="3">Lysosome membrane</location>
        <topology evidence="3">Peripheral membrane protein</topology>
        <orientation evidence="3">Cytoplasmic side</orientation>
    </subcellularLocation>
</comment>
<keyword evidence="9" id="KW-0812">Transmembrane</keyword>
<dbReference type="PROSITE" id="PS51837">
    <property type="entry name" value="LITAF"/>
    <property type="match status" value="1"/>
</dbReference>
<evidence type="ECO:0000256" key="6">
    <source>
        <dbReference type="ARBA" id="ARBA00022833"/>
    </source>
</evidence>
<dbReference type="RefSeq" id="XP_022092614.1">
    <property type="nucleotide sequence ID" value="XM_022236922.1"/>
</dbReference>
<keyword evidence="11" id="KW-1185">Reference proteome</keyword>
<dbReference type="PANTHER" id="PTHR23292">
    <property type="entry name" value="LIPOPOLYSACCHARIDE-INDUCED TUMOR NECROSIS FACTOR-ALPHA FACTOR"/>
    <property type="match status" value="1"/>
</dbReference>
<evidence type="ECO:0000313" key="16">
    <source>
        <dbReference type="RefSeq" id="XP_022092616.1"/>
    </source>
</evidence>
<keyword evidence="7 9" id="KW-0472">Membrane</keyword>
<dbReference type="GO" id="GO:0005765">
    <property type="term" value="C:lysosomal membrane"/>
    <property type="evidence" value="ECO:0007669"/>
    <property type="project" value="UniProtKB-SubCell"/>
</dbReference>
<evidence type="ECO:0000256" key="7">
    <source>
        <dbReference type="ARBA" id="ARBA00023136"/>
    </source>
</evidence>
<dbReference type="GeneID" id="110980332"/>
<dbReference type="GO" id="GO:0008270">
    <property type="term" value="F:zinc ion binding"/>
    <property type="evidence" value="ECO:0007669"/>
    <property type="project" value="TreeGrafter"/>
</dbReference>
<dbReference type="RefSeq" id="XP_022092618.1">
    <property type="nucleotide sequence ID" value="XM_022236926.1"/>
</dbReference>
<dbReference type="Pfam" id="PF10601">
    <property type="entry name" value="zf-LITAF-like"/>
    <property type="match status" value="1"/>
</dbReference>
<evidence type="ECO:0000256" key="3">
    <source>
        <dbReference type="ARBA" id="ARBA00004630"/>
    </source>
</evidence>
<dbReference type="OMA" id="NPVDHPS"/>
<protein>
    <submittedName>
        <fullName evidence="12 13">Lipopolysaccharide-induced tumor necrosis factor-alpha factor homolog isoform X1</fullName>
    </submittedName>
</protein>
<dbReference type="AlphaFoldDB" id="A0A8B7YH92"/>
<dbReference type="InterPro" id="IPR037519">
    <property type="entry name" value="LITAF_fam"/>
</dbReference>
<evidence type="ECO:0000313" key="12">
    <source>
        <dbReference type="RefSeq" id="XP_022092612.1"/>
    </source>
</evidence>
<evidence type="ECO:0000256" key="4">
    <source>
        <dbReference type="ARBA" id="ARBA00005975"/>
    </source>
</evidence>
<comment type="similarity">
    <text evidence="4">Belongs to the CDIP1/LITAF family.</text>
</comment>
<dbReference type="RefSeq" id="XP_022092615.1">
    <property type="nucleotide sequence ID" value="XM_022236923.1"/>
</dbReference>
<proteinExistence type="inferred from homology"/>
<evidence type="ECO:0000313" key="17">
    <source>
        <dbReference type="RefSeq" id="XP_022092617.1"/>
    </source>
</evidence>
<gene>
    <name evidence="12 13 14 15 16 17 18" type="primary">LOC110980332</name>
</gene>
<accession>A0A8B7YH92</accession>
<dbReference type="PANTHER" id="PTHR23292:SF6">
    <property type="entry name" value="FI16602P1-RELATED"/>
    <property type="match status" value="1"/>
</dbReference>
<keyword evidence="5" id="KW-0479">Metal-binding</keyword>
<organism evidence="11 14">
    <name type="scientific">Acanthaster planci</name>
    <name type="common">Crown-of-thorns starfish</name>
    <dbReference type="NCBI Taxonomy" id="133434"/>
    <lineage>
        <taxon>Eukaryota</taxon>
        <taxon>Metazoa</taxon>
        <taxon>Echinodermata</taxon>
        <taxon>Eleutherozoa</taxon>
        <taxon>Asterozoa</taxon>
        <taxon>Asteroidea</taxon>
        <taxon>Valvatacea</taxon>
        <taxon>Valvatida</taxon>
        <taxon>Acanthasteridae</taxon>
        <taxon>Acanthaster</taxon>
    </lineage>
</organism>
<name>A0A8B7YH92_ACAPL</name>
<keyword evidence="6" id="KW-0862">Zinc</keyword>
<evidence type="ECO:0000313" key="15">
    <source>
        <dbReference type="RefSeq" id="XP_022092615.1"/>
    </source>
</evidence>
<dbReference type="InterPro" id="IPR006629">
    <property type="entry name" value="LITAF"/>
</dbReference>
<dbReference type="SMART" id="SM00714">
    <property type="entry name" value="LITAF"/>
    <property type="match status" value="1"/>
</dbReference>
<evidence type="ECO:0000259" key="10">
    <source>
        <dbReference type="PROSITE" id="PS51837"/>
    </source>
</evidence>
<dbReference type="RefSeq" id="XP_022092617.1">
    <property type="nucleotide sequence ID" value="XM_022236925.1"/>
</dbReference>
<evidence type="ECO:0000256" key="9">
    <source>
        <dbReference type="SAM" id="Phobius"/>
    </source>
</evidence>
<evidence type="ECO:0000313" key="14">
    <source>
        <dbReference type="RefSeq" id="XP_022092614.1"/>
    </source>
</evidence>
<dbReference type="RefSeq" id="XP_022092613.1">
    <property type="nucleotide sequence ID" value="XM_022236921.1"/>
</dbReference>
<evidence type="ECO:0000256" key="8">
    <source>
        <dbReference type="SAM" id="MobiDB-lite"/>
    </source>
</evidence>
<evidence type="ECO:0000256" key="5">
    <source>
        <dbReference type="ARBA" id="ARBA00022723"/>
    </source>
</evidence>
<evidence type="ECO:0000313" key="18">
    <source>
        <dbReference type="RefSeq" id="XP_022092618.1"/>
    </source>
</evidence>
<dbReference type="OrthoDB" id="4713066at2759"/>
<dbReference type="Proteomes" id="UP000694845">
    <property type="component" value="Unplaced"/>
</dbReference>
<feature type="region of interest" description="Disordered" evidence="8">
    <location>
        <begin position="1"/>
        <end position="71"/>
    </location>
</feature>
<dbReference type="RefSeq" id="XP_022092616.1">
    <property type="nucleotide sequence ID" value="XM_022236924.1"/>
</dbReference>
<dbReference type="KEGG" id="aplc:110980332"/>
<reference evidence="12 13" key="1">
    <citation type="submission" date="2025-04" db="UniProtKB">
        <authorList>
            <consortium name="RefSeq"/>
        </authorList>
    </citation>
    <scope>IDENTIFICATION</scope>
</reference>
<dbReference type="RefSeq" id="XP_022092612.1">
    <property type="nucleotide sequence ID" value="XM_022236920.1"/>
</dbReference>